<gene>
    <name evidence="9" type="ORF">WJX73_003506</name>
</gene>
<comment type="similarity">
    <text evidence="2">Belongs to the mitochondrion-specific ribosomal protein mL40 family.</text>
</comment>
<dbReference type="Pfam" id="PF09812">
    <property type="entry name" value="MRP-L28"/>
    <property type="match status" value="1"/>
</dbReference>
<organism evidence="9 10">
    <name type="scientific">Symbiochloris irregularis</name>
    <dbReference type="NCBI Taxonomy" id="706552"/>
    <lineage>
        <taxon>Eukaryota</taxon>
        <taxon>Viridiplantae</taxon>
        <taxon>Chlorophyta</taxon>
        <taxon>core chlorophytes</taxon>
        <taxon>Trebouxiophyceae</taxon>
        <taxon>Trebouxiales</taxon>
        <taxon>Trebouxiaceae</taxon>
        <taxon>Symbiochloris</taxon>
    </lineage>
</organism>
<protein>
    <recommendedName>
        <fullName evidence="7">Large ribosomal subunit protein mL40</fullName>
    </recommendedName>
</protein>
<evidence type="ECO:0000256" key="2">
    <source>
        <dbReference type="ARBA" id="ARBA00009360"/>
    </source>
</evidence>
<dbReference type="EMBL" id="JALJOQ010000035">
    <property type="protein sequence ID" value="KAK9806641.1"/>
    <property type="molecule type" value="Genomic_DNA"/>
</dbReference>
<evidence type="ECO:0000256" key="8">
    <source>
        <dbReference type="SAM" id="MobiDB-lite"/>
    </source>
</evidence>
<evidence type="ECO:0000256" key="7">
    <source>
        <dbReference type="ARBA" id="ARBA00035192"/>
    </source>
</evidence>
<comment type="caution">
    <text evidence="9">The sequence shown here is derived from an EMBL/GenBank/DDBJ whole genome shotgun (WGS) entry which is preliminary data.</text>
</comment>
<dbReference type="InterPro" id="IPR019192">
    <property type="entry name" value="Ribosomal_mL40"/>
</dbReference>
<evidence type="ECO:0000256" key="3">
    <source>
        <dbReference type="ARBA" id="ARBA00022946"/>
    </source>
</evidence>
<proteinExistence type="inferred from homology"/>
<evidence type="ECO:0000256" key="1">
    <source>
        <dbReference type="ARBA" id="ARBA00004173"/>
    </source>
</evidence>
<keyword evidence="3" id="KW-0809">Transit peptide</keyword>
<keyword evidence="5" id="KW-0496">Mitochondrion</keyword>
<evidence type="ECO:0000256" key="5">
    <source>
        <dbReference type="ARBA" id="ARBA00023128"/>
    </source>
</evidence>
<evidence type="ECO:0000256" key="4">
    <source>
        <dbReference type="ARBA" id="ARBA00022980"/>
    </source>
</evidence>
<dbReference type="GO" id="GO:0005762">
    <property type="term" value="C:mitochondrial large ribosomal subunit"/>
    <property type="evidence" value="ECO:0007669"/>
    <property type="project" value="InterPro"/>
</dbReference>
<sequence length="117" mass="13394">MEQVMLEFLRPIKIAPTKLSPGELEANSKRAKEYSRLKMAQHRAWQKDLTTRIKLQKAAIAALPPELREAASVPDYTPFPLTRQIMTETPPIPGFGEQQRQRLQDSGQSSRRRLGNR</sequence>
<dbReference type="Proteomes" id="UP001465755">
    <property type="component" value="Unassembled WGS sequence"/>
</dbReference>
<feature type="region of interest" description="Disordered" evidence="8">
    <location>
        <begin position="85"/>
        <end position="117"/>
    </location>
</feature>
<reference evidence="9 10" key="1">
    <citation type="journal article" date="2024" name="Nat. Commun.">
        <title>Phylogenomics reveals the evolutionary origins of lichenization in chlorophyte algae.</title>
        <authorList>
            <person name="Puginier C."/>
            <person name="Libourel C."/>
            <person name="Otte J."/>
            <person name="Skaloud P."/>
            <person name="Haon M."/>
            <person name="Grisel S."/>
            <person name="Petersen M."/>
            <person name="Berrin J.G."/>
            <person name="Delaux P.M."/>
            <person name="Dal Grande F."/>
            <person name="Keller J."/>
        </authorList>
    </citation>
    <scope>NUCLEOTIDE SEQUENCE [LARGE SCALE GENOMIC DNA]</scope>
    <source>
        <strain evidence="9 10">SAG 2036</strain>
    </source>
</reference>
<evidence type="ECO:0000313" key="9">
    <source>
        <dbReference type="EMBL" id="KAK9806641.1"/>
    </source>
</evidence>
<dbReference type="PANTHER" id="PTHR13359:SF2">
    <property type="entry name" value="LARGE RIBOSOMAL SUBUNIT PROTEIN ML40"/>
    <property type="match status" value="1"/>
</dbReference>
<keyword evidence="6" id="KW-0687">Ribonucleoprotein</keyword>
<comment type="subcellular location">
    <subcellularLocation>
        <location evidence="1">Mitochondrion</location>
    </subcellularLocation>
</comment>
<dbReference type="Gene3D" id="6.10.250.3440">
    <property type="match status" value="1"/>
</dbReference>
<evidence type="ECO:0000313" key="10">
    <source>
        <dbReference type="Proteomes" id="UP001465755"/>
    </source>
</evidence>
<accession>A0AAW1PDV3</accession>
<dbReference type="InterPro" id="IPR039145">
    <property type="entry name" value="Ribosomal_mL40_metazoa/plant"/>
</dbReference>
<dbReference type="PANTHER" id="PTHR13359">
    <property type="entry name" value="39S RIBOSOMAL PROTEIN L40, MITOCHONDRIAL"/>
    <property type="match status" value="1"/>
</dbReference>
<keyword evidence="4" id="KW-0689">Ribosomal protein</keyword>
<keyword evidence="10" id="KW-1185">Reference proteome</keyword>
<evidence type="ECO:0000256" key="6">
    <source>
        <dbReference type="ARBA" id="ARBA00023274"/>
    </source>
</evidence>
<name>A0AAW1PDV3_9CHLO</name>
<dbReference type="AlphaFoldDB" id="A0AAW1PDV3"/>